<feature type="transmembrane region" description="Helical" evidence="1">
    <location>
        <begin position="100"/>
        <end position="122"/>
    </location>
</feature>
<reference evidence="2 3" key="1">
    <citation type="submission" date="2024-06" db="EMBL/GenBank/DDBJ databases">
        <authorList>
            <person name="Kraege A."/>
            <person name="Thomma B."/>
        </authorList>
    </citation>
    <scope>NUCLEOTIDE SEQUENCE [LARGE SCALE GENOMIC DNA]</scope>
</reference>
<evidence type="ECO:0000313" key="2">
    <source>
        <dbReference type="EMBL" id="CAL5224434.1"/>
    </source>
</evidence>
<accession>A0ABP1FZL3</accession>
<dbReference type="Proteomes" id="UP001497392">
    <property type="component" value="Unassembled WGS sequence"/>
</dbReference>
<evidence type="ECO:0000256" key="1">
    <source>
        <dbReference type="SAM" id="Phobius"/>
    </source>
</evidence>
<sequence>MPDPLRDVLQALESAPPPKVERVHDSMSKPFHDFAKEAEKLSPLAVMSEQTKEQIKNAFKSNWRKIVRCFLEASIYCALYHHATEALKTRTKKRRRLNRVLTYLFDIALPAPIYAPLFGFLLRLASPI</sequence>
<organism evidence="2 3">
    <name type="scientific">Coccomyxa viridis</name>
    <dbReference type="NCBI Taxonomy" id="1274662"/>
    <lineage>
        <taxon>Eukaryota</taxon>
        <taxon>Viridiplantae</taxon>
        <taxon>Chlorophyta</taxon>
        <taxon>core chlorophytes</taxon>
        <taxon>Trebouxiophyceae</taxon>
        <taxon>Trebouxiophyceae incertae sedis</taxon>
        <taxon>Coccomyxaceae</taxon>
        <taxon>Coccomyxa</taxon>
    </lineage>
</organism>
<dbReference type="EMBL" id="CAXHTA020000010">
    <property type="protein sequence ID" value="CAL5224434.1"/>
    <property type="molecule type" value="Genomic_DNA"/>
</dbReference>
<keyword evidence="1" id="KW-0472">Membrane</keyword>
<keyword evidence="1" id="KW-0812">Transmembrane</keyword>
<keyword evidence="1" id="KW-1133">Transmembrane helix</keyword>
<evidence type="ECO:0000313" key="3">
    <source>
        <dbReference type="Proteomes" id="UP001497392"/>
    </source>
</evidence>
<comment type="caution">
    <text evidence="2">The sequence shown here is derived from an EMBL/GenBank/DDBJ whole genome shotgun (WGS) entry which is preliminary data.</text>
</comment>
<keyword evidence="3" id="KW-1185">Reference proteome</keyword>
<name>A0ABP1FZL3_9CHLO</name>
<proteinExistence type="predicted"/>
<protein>
    <submittedName>
        <fullName evidence="2">G7119 protein</fullName>
    </submittedName>
</protein>
<gene>
    <name evidence="2" type="primary">g7119</name>
    <name evidence="2" type="ORF">VP750_LOCUS6093</name>
</gene>